<dbReference type="Gene3D" id="3.40.50.10190">
    <property type="entry name" value="BRCT domain"/>
    <property type="match status" value="1"/>
</dbReference>
<dbReference type="SUPFAM" id="SSF52113">
    <property type="entry name" value="BRCT domain"/>
    <property type="match status" value="1"/>
</dbReference>
<protein>
    <recommendedName>
        <fullName evidence="2">BRCT domain-containing protein</fullName>
    </recommendedName>
</protein>
<feature type="domain" description="BRCT" evidence="2">
    <location>
        <begin position="62"/>
        <end position="124"/>
    </location>
</feature>
<feature type="compositionally biased region" description="Low complexity" evidence="1">
    <location>
        <begin position="255"/>
        <end position="286"/>
    </location>
</feature>
<feature type="compositionally biased region" description="Pro residues" evidence="1">
    <location>
        <begin position="177"/>
        <end position="197"/>
    </location>
</feature>
<dbReference type="InterPro" id="IPR036420">
    <property type="entry name" value="BRCT_dom_sf"/>
</dbReference>
<proteinExistence type="predicted"/>
<feature type="region of interest" description="Disordered" evidence="1">
    <location>
        <begin position="149"/>
        <end position="213"/>
    </location>
</feature>
<reference evidence="3 4" key="1">
    <citation type="journal article" date="2016" name="Mol. Biol. Evol.">
        <title>Comparative Genomics of Early-Diverging Mushroom-Forming Fungi Provides Insights into the Origins of Lignocellulose Decay Capabilities.</title>
        <authorList>
            <person name="Nagy L.G."/>
            <person name="Riley R."/>
            <person name="Tritt A."/>
            <person name="Adam C."/>
            <person name="Daum C."/>
            <person name="Floudas D."/>
            <person name="Sun H."/>
            <person name="Yadav J.S."/>
            <person name="Pangilinan J."/>
            <person name="Larsson K.H."/>
            <person name="Matsuura K."/>
            <person name="Barry K."/>
            <person name="Labutti K."/>
            <person name="Kuo R."/>
            <person name="Ohm R.A."/>
            <person name="Bhattacharya S.S."/>
            <person name="Shirouzu T."/>
            <person name="Yoshinaga Y."/>
            <person name="Martin F.M."/>
            <person name="Grigoriev I.V."/>
            <person name="Hibbett D.S."/>
        </authorList>
    </citation>
    <scope>NUCLEOTIDE SEQUENCE [LARGE SCALE GENOMIC DNA]</scope>
    <source>
        <strain evidence="3 4">HHB12733</strain>
    </source>
</reference>
<dbReference type="Proteomes" id="UP000076842">
    <property type="component" value="Unassembled WGS sequence"/>
</dbReference>
<dbReference type="InterPro" id="IPR001357">
    <property type="entry name" value="BRCT_dom"/>
</dbReference>
<feature type="region of interest" description="Disordered" evidence="1">
    <location>
        <begin position="634"/>
        <end position="654"/>
    </location>
</feature>
<evidence type="ECO:0000259" key="2">
    <source>
        <dbReference type="PROSITE" id="PS50172"/>
    </source>
</evidence>
<dbReference type="AlphaFoldDB" id="A0A165GXA5"/>
<dbReference type="STRING" id="1353952.A0A165GXA5"/>
<name>A0A165GXA5_9BASI</name>
<organism evidence="3 4">
    <name type="scientific">Calocera cornea HHB12733</name>
    <dbReference type="NCBI Taxonomy" id="1353952"/>
    <lineage>
        <taxon>Eukaryota</taxon>
        <taxon>Fungi</taxon>
        <taxon>Dikarya</taxon>
        <taxon>Basidiomycota</taxon>
        <taxon>Agaricomycotina</taxon>
        <taxon>Dacrymycetes</taxon>
        <taxon>Dacrymycetales</taxon>
        <taxon>Dacrymycetaceae</taxon>
        <taxon>Calocera</taxon>
    </lineage>
</organism>
<dbReference type="OrthoDB" id="3358963at2759"/>
<feature type="compositionally biased region" description="Polar residues" evidence="1">
    <location>
        <begin position="370"/>
        <end position="379"/>
    </location>
</feature>
<evidence type="ECO:0000313" key="3">
    <source>
        <dbReference type="EMBL" id="KZT58606.1"/>
    </source>
</evidence>
<feature type="region of interest" description="Disordered" evidence="1">
    <location>
        <begin position="506"/>
        <end position="525"/>
    </location>
</feature>
<feature type="compositionally biased region" description="Acidic residues" evidence="1">
    <location>
        <begin position="509"/>
        <end position="525"/>
    </location>
</feature>
<feature type="region of interest" description="Disordered" evidence="1">
    <location>
        <begin position="237"/>
        <end position="399"/>
    </location>
</feature>
<sequence length="725" mass="80180">MPKSQKRNATAHVATKADLAVQAPVLAAHNPRPDDDGSIFIEPMMGGPLACWVDRDVLDAQKVIDLIMKHGGQVSSGYSNVNYIIVNAASESGRNLARQYAGKKGKVVLSSAWVSECIRRGELLTFKSDWAGCRLDGTDRPQTAAGILSAAAARPEPVSPAPRGKKRPRPSDSDALAPPPPPPPPSQPQPQPHPHPPALSTSPSLTGPAYPLPISQIANAPHLWAVQPAPIAQQHHLPVPGALVPPHPHPHPHPHAQQMQQQQQQQQRLPPGYPAPQQQPQQMQPQALRPWEASFAPPPGGYGFHYPGAEHWDENAYYQHPFQPPPPNAYPTEEPYVGQAFTTPPSDAPEQDAPAPDPAERGRPIHRASRTSTSRQSIAQAGASRNMRKPVVRSPTPPTRIMKSTFGGNLFTSEDILYLKKYIDYCQQQGLILSLREICERLAIRAPHHTFYSWRRFCNKHQIKLGAYDMSVFKAHVDGEEGVGAGEGLGLGLADDLADEDLQLHLPGEADEPDPDEDDEEEDDEVRNAILGVGAAPGLLATPPRGRAVQAPAAAGYVQPLAGDRSPTPPKTLYRSTTGKGVAFTEEDVRYLLRYLQYAQGQDMVQVWRDIAQKAPHHSRASWMKYWRRHKHEFDTDRPPTLPQAGPDEPAMKRRRYDREDDVKLARLMLGKPQGTSDQIFQAFALLQENAHHPWKGWQEHHRIHKAKIDHIMQEMEQGVFKETV</sequence>
<dbReference type="EMBL" id="KV423949">
    <property type="protein sequence ID" value="KZT58606.1"/>
    <property type="molecule type" value="Genomic_DNA"/>
</dbReference>
<keyword evidence="4" id="KW-1185">Reference proteome</keyword>
<dbReference type="PROSITE" id="PS50172">
    <property type="entry name" value="BRCT"/>
    <property type="match status" value="1"/>
</dbReference>
<accession>A0A165GXA5</accession>
<gene>
    <name evidence="3" type="ORF">CALCODRAFT_494704</name>
</gene>
<dbReference type="InParanoid" id="A0A165GXA5"/>
<evidence type="ECO:0000256" key="1">
    <source>
        <dbReference type="SAM" id="MobiDB-lite"/>
    </source>
</evidence>
<evidence type="ECO:0000313" key="4">
    <source>
        <dbReference type="Proteomes" id="UP000076842"/>
    </source>
</evidence>